<dbReference type="EMBL" id="AEPD01000015">
    <property type="protein sequence ID" value="EFU31319.1"/>
    <property type="molecule type" value="Genomic_DNA"/>
</dbReference>
<gene>
    <name evidence="2" type="ORF">HMPREF6485_0712</name>
</gene>
<accession>E6K573</accession>
<evidence type="ECO:0000256" key="1">
    <source>
        <dbReference type="SAM" id="MobiDB-lite"/>
    </source>
</evidence>
<dbReference type="Proteomes" id="UP000003112">
    <property type="component" value="Unassembled WGS sequence"/>
</dbReference>
<evidence type="ECO:0000313" key="2">
    <source>
        <dbReference type="EMBL" id="EFU31319.1"/>
    </source>
</evidence>
<evidence type="ECO:0000313" key="3">
    <source>
        <dbReference type="Proteomes" id="UP000003112"/>
    </source>
</evidence>
<proteinExistence type="predicted"/>
<dbReference type="STRING" id="873513.HMPREF6485_0712"/>
<name>E6K573_9BACT</name>
<keyword evidence="3" id="KW-1185">Reference proteome</keyword>
<sequence>MSFGLSEKTNGDNRADKADGNRQTREYNKKACKAFFQSE</sequence>
<dbReference type="HOGENOM" id="CLU_3314531_0_0_10"/>
<comment type="caution">
    <text evidence="2">The sequence shown here is derived from an EMBL/GenBank/DDBJ whole genome shotgun (WGS) entry which is preliminary data.</text>
</comment>
<protein>
    <submittedName>
        <fullName evidence="2">Uncharacterized protein</fullName>
    </submittedName>
</protein>
<reference evidence="2 3" key="1">
    <citation type="submission" date="2010-10" db="EMBL/GenBank/DDBJ databases">
        <authorList>
            <person name="Muzny D."/>
            <person name="Qin X."/>
            <person name="Deng J."/>
            <person name="Jiang H."/>
            <person name="Liu Y."/>
            <person name="Qu J."/>
            <person name="Song X.-Z."/>
            <person name="Zhang L."/>
            <person name="Thornton R."/>
            <person name="Coyle M."/>
            <person name="Francisco L."/>
            <person name="Jackson L."/>
            <person name="Javaid M."/>
            <person name="Korchina V."/>
            <person name="Kovar C."/>
            <person name="Mata R."/>
            <person name="Mathew T."/>
            <person name="Ngo R."/>
            <person name="Nguyen L."/>
            <person name="Nguyen N."/>
            <person name="Okwuonu G."/>
            <person name="Ongeri F."/>
            <person name="Pham C."/>
            <person name="Simmons D."/>
            <person name="Wilczek-Boney K."/>
            <person name="Hale W."/>
            <person name="Jakkamsetti A."/>
            <person name="Pham P."/>
            <person name="Ruth R."/>
            <person name="San Lucas F."/>
            <person name="Warren J."/>
            <person name="Zhang J."/>
            <person name="Zhao Z."/>
            <person name="Zhou C."/>
            <person name="Zhu D."/>
            <person name="Lee S."/>
            <person name="Bess C."/>
            <person name="Blankenburg K."/>
            <person name="Forbes L."/>
            <person name="Fu Q."/>
            <person name="Gubbala S."/>
            <person name="Hirani K."/>
            <person name="Jayaseelan J.C."/>
            <person name="Lara F."/>
            <person name="Munidasa M."/>
            <person name="Palculict T."/>
            <person name="Patil S."/>
            <person name="Pu L.-L."/>
            <person name="Saada N."/>
            <person name="Tang L."/>
            <person name="Weissenberger G."/>
            <person name="Zhu Y."/>
            <person name="Hemphill L."/>
            <person name="Shang Y."/>
            <person name="Youmans B."/>
            <person name="Ayvaz T."/>
            <person name="Ross M."/>
            <person name="Santibanez J."/>
            <person name="Aqrawi P."/>
            <person name="Gross S."/>
            <person name="Joshi V."/>
            <person name="Fowler G."/>
            <person name="Nazareth L."/>
            <person name="Reid J."/>
            <person name="Worley K."/>
            <person name="Petrosino J."/>
            <person name="Highlander S."/>
            <person name="Gibbs R."/>
        </authorList>
    </citation>
    <scope>NUCLEOTIDE SEQUENCE [LARGE SCALE GENOMIC DNA]</scope>
    <source>
        <strain evidence="2 3">ATCC 33574</strain>
    </source>
</reference>
<feature type="region of interest" description="Disordered" evidence="1">
    <location>
        <begin position="1"/>
        <end position="29"/>
    </location>
</feature>
<organism evidence="2 3">
    <name type="scientific">Segatella buccae ATCC 33574</name>
    <dbReference type="NCBI Taxonomy" id="873513"/>
    <lineage>
        <taxon>Bacteria</taxon>
        <taxon>Pseudomonadati</taxon>
        <taxon>Bacteroidota</taxon>
        <taxon>Bacteroidia</taxon>
        <taxon>Bacteroidales</taxon>
        <taxon>Prevotellaceae</taxon>
        <taxon>Segatella</taxon>
    </lineage>
</organism>
<dbReference type="AlphaFoldDB" id="E6K573"/>
<feature type="compositionally biased region" description="Basic and acidic residues" evidence="1">
    <location>
        <begin position="9"/>
        <end position="29"/>
    </location>
</feature>